<dbReference type="PRINTS" id="PR01399">
    <property type="entry name" value="ENTSNTHTASED"/>
</dbReference>
<dbReference type="InterPro" id="IPR037143">
    <property type="entry name" value="4-PPantetheinyl_Trfase_dom_sf"/>
</dbReference>
<feature type="domain" description="4'-phosphopantetheinyl transferase" evidence="12">
    <location>
        <begin position="107"/>
        <end position="175"/>
    </location>
</feature>
<evidence type="ECO:0000313" key="15">
    <source>
        <dbReference type="Proteomes" id="UP001208938"/>
    </source>
</evidence>
<organism evidence="14 15">
    <name type="scientific">Pararhodobacter zhoushanensis</name>
    <dbReference type="NCBI Taxonomy" id="2479545"/>
    <lineage>
        <taxon>Bacteria</taxon>
        <taxon>Pseudomonadati</taxon>
        <taxon>Pseudomonadota</taxon>
        <taxon>Alphaproteobacteria</taxon>
        <taxon>Rhodobacterales</taxon>
        <taxon>Paracoccaceae</taxon>
        <taxon>Pararhodobacter</taxon>
    </lineage>
</organism>
<gene>
    <name evidence="14" type="ORF">OKW52_02960</name>
</gene>
<sequence length="210" mass="22453">MTLPTHSAIRRQLEKLAADVFAPEIALGIASAGDISVMPEEEATLARMVPARRREFAAGRTAARRALGQSVAIPMGPDRAPVWPAGVAGSITHTQGWALAVVGKGMIGIDLEEDEPLPTEVFGTVLLPKERAALGADTRRAKLIFSAKECVYKAQYPVTKELFGFEVISITLGDTTFHAEFQRNVGPFERGHILSGRYAIGGGFILTGIA</sequence>
<dbReference type="Proteomes" id="UP001208938">
    <property type="component" value="Unassembled WGS sequence"/>
</dbReference>
<dbReference type="Pfam" id="PF01648">
    <property type="entry name" value="ACPS"/>
    <property type="match status" value="1"/>
</dbReference>
<dbReference type="InterPro" id="IPR041354">
    <property type="entry name" value="4PPT_N"/>
</dbReference>
<dbReference type="InterPro" id="IPR008278">
    <property type="entry name" value="4-PPantetheinyl_Trfase_dom"/>
</dbReference>
<evidence type="ECO:0000256" key="4">
    <source>
        <dbReference type="ARBA" id="ARBA00011503"/>
    </source>
</evidence>
<reference evidence="14 15" key="1">
    <citation type="submission" date="2022-10" db="EMBL/GenBank/DDBJ databases">
        <title>Pararhodobacter sp. nov., isolated from marine algae.</title>
        <authorList>
            <person name="Choi B.J."/>
            <person name="Kim J.M."/>
            <person name="Lee J.K."/>
            <person name="Choi D.G."/>
            <person name="Jeon C.O."/>
        </authorList>
    </citation>
    <scope>NUCLEOTIDE SEQUENCE [LARGE SCALE GENOMIC DNA]</scope>
    <source>
        <strain evidence="14 15">ZQ420</strain>
    </source>
</reference>
<comment type="function">
    <text evidence="1">Involved in the biosynthesis of the siderophore enterobactin (enterochelin), which is a macrocyclic trimeric lactone of N-(2,3-dihydroxybenzoyl)-serine. The serine trilactone serves as a scaffolding for the three catechol functionalities that provide hexadentate coordination for the tightly ligated iron(2+) atoms. Plays an essential role in the assembly of the enterobactin by catalyzing the transfer of the 4'-phosphopantetheine (Ppant) moiety from coenzyme A to the apo-domains of both EntB (ArCP domain) and EntF (PCP domain) to yield their holo-forms which make them competent for the activation of 2,3-dihydroxybenzoate (DHB) and L-serine, respectively.</text>
</comment>
<evidence type="ECO:0000256" key="3">
    <source>
        <dbReference type="ARBA" id="ARBA00008342"/>
    </source>
</evidence>
<dbReference type="GO" id="GO:0016740">
    <property type="term" value="F:transferase activity"/>
    <property type="evidence" value="ECO:0007669"/>
    <property type="project" value="UniProtKB-KW"/>
</dbReference>
<evidence type="ECO:0000256" key="11">
    <source>
        <dbReference type="ARBA" id="ARBA00049191"/>
    </source>
</evidence>
<evidence type="ECO:0000256" key="7">
    <source>
        <dbReference type="ARBA" id="ARBA00023191"/>
    </source>
</evidence>
<evidence type="ECO:0000259" key="12">
    <source>
        <dbReference type="Pfam" id="PF01648"/>
    </source>
</evidence>
<comment type="catalytic activity">
    <reaction evidence="10">
        <text>apo-[aryl-carrier protein] + CoA = holo-[aryl-carrier protein] + adenosine 3',5'-bisphosphate + H(+)</text>
        <dbReference type="Rhea" id="RHEA:48404"/>
        <dbReference type="Rhea" id="RHEA-COMP:15903"/>
        <dbReference type="Rhea" id="RHEA-COMP:17557"/>
        <dbReference type="ChEBI" id="CHEBI:15378"/>
        <dbReference type="ChEBI" id="CHEBI:29999"/>
        <dbReference type="ChEBI" id="CHEBI:57287"/>
        <dbReference type="ChEBI" id="CHEBI:58343"/>
        <dbReference type="ChEBI" id="CHEBI:64479"/>
    </reaction>
</comment>
<accession>A0ABT3GUN7</accession>
<evidence type="ECO:0000256" key="2">
    <source>
        <dbReference type="ARBA" id="ARBA00004993"/>
    </source>
</evidence>
<evidence type="ECO:0000256" key="6">
    <source>
        <dbReference type="ARBA" id="ARBA00022679"/>
    </source>
</evidence>
<comment type="catalytic activity">
    <reaction evidence="11">
        <text>apo-[peptidyl-carrier protein] + CoA = holo-[peptidyl-carrier protein] + adenosine 3',5'-bisphosphate + H(+)</text>
        <dbReference type="Rhea" id="RHEA:46228"/>
        <dbReference type="Rhea" id="RHEA-COMP:11479"/>
        <dbReference type="Rhea" id="RHEA-COMP:11480"/>
        <dbReference type="ChEBI" id="CHEBI:15378"/>
        <dbReference type="ChEBI" id="CHEBI:29999"/>
        <dbReference type="ChEBI" id="CHEBI:57287"/>
        <dbReference type="ChEBI" id="CHEBI:58343"/>
        <dbReference type="ChEBI" id="CHEBI:64479"/>
    </reaction>
</comment>
<comment type="subunit">
    <text evidence="4">EntB, EntD, EntE, and EntF form a multienzyme complex called enterobactin synthase.</text>
</comment>
<evidence type="ECO:0000256" key="1">
    <source>
        <dbReference type="ARBA" id="ARBA00003937"/>
    </source>
</evidence>
<dbReference type="SUPFAM" id="SSF56214">
    <property type="entry name" value="4'-phosphopantetheinyl transferase"/>
    <property type="match status" value="1"/>
</dbReference>
<comment type="similarity">
    <text evidence="3">Belongs to the P-Pant transferase superfamily. EntD family.</text>
</comment>
<evidence type="ECO:0000259" key="13">
    <source>
        <dbReference type="Pfam" id="PF17837"/>
    </source>
</evidence>
<evidence type="ECO:0000256" key="5">
    <source>
        <dbReference type="ARBA" id="ARBA00019087"/>
    </source>
</evidence>
<dbReference type="PANTHER" id="PTHR38096">
    <property type="entry name" value="ENTEROBACTIN SYNTHASE COMPONENT D"/>
    <property type="match status" value="1"/>
</dbReference>
<keyword evidence="6 14" id="KW-0808">Transferase</keyword>
<evidence type="ECO:0000256" key="8">
    <source>
        <dbReference type="ARBA" id="ARBA00029894"/>
    </source>
</evidence>
<dbReference type="Gene3D" id="3.90.470.20">
    <property type="entry name" value="4'-phosphopantetheinyl transferase domain"/>
    <property type="match status" value="1"/>
</dbReference>
<evidence type="ECO:0000313" key="14">
    <source>
        <dbReference type="EMBL" id="MCW1931251.1"/>
    </source>
</evidence>
<protein>
    <recommendedName>
        <fullName evidence="5">Enterobactin synthase component D</fullName>
    </recommendedName>
    <alternativeName>
        <fullName evidence="8">4'-phosphopantetheinyl transferase EntD</fullName>
    </alternativeName>
    <alternativeName>
        <fullName evidence="9">Enterochelin synthase D</fullName>
    </alternativeName>
</protein>
<dbReference type="RefSeq" id="WP_264504383.1">
    <property type="nucleotide sequence ID" value="NZ_JAPDFL010000001.1"/>
</dbReference>
<keyword evidence="15" id="KW-1185">Reference proteome</keyword>
<dbReference type="PANTHER" id="PTHR38096:SF1">
    <property type="entry name" value="ENTEROBACTIN SYNTHASE COMPONENT D"/>
    <property type="match status" value="1"/>
</dbReference>
<dbReference type="InterPro" id="IPR003542">
    <property type="entry name" value="Enbac_synth_compD-like"/>
</dbReference>
<dbReference type="Pfam" id="PF17837">
    <property type="entry name" value="4PPT_N"/>
    <property type="match status" value="1"/>
</dbReference>
<evidence type="ECO:0000256" key="10">
    <source>
        <dbReference type="ARBA" id="ARBA00049176"/>
    </source>
</evidence>
<name>A0ABT3GUN7_9RHOB</name>
<feature type="domain" description="4'-phosphopantetheinyl transferase N-terminal" evidence="13">
    <location>
        <begin position="40"/>
        <end position="102"/>
    </location>
</feature>
<keyword evidence="7" id="KW-0259">Enterobactin biosynthesis</keyword>
<evidence type="ECO:0000256" key="9">
    <source>
        <dbReference type="ARBA" id="ARBA00031996"/>
    </source>
</evidence>
<dbReference type="EMBL" id="JAPDFL010000001">
    <property type="protein sequence ID" value="MCW1931251.1"/>
    <property type="molecule type" value="Genomic_DNA"/>
</dbReference>
<comment type="caution">
    <text evidence="14">The sequence shown here is derived from an EMBL/GenBank/DDBJ whole genome shotgun (WGS) entry which is preliminary data.</text>
</comment>
<comment type="pathway">
    <text evidence="2">Siderophore biosynthesis; enterobactin biosynthesis.</text>
</comment>
<proteinExistence type="inferred from homology"/>